<dbReference type="InterPro" id="IPR050738">
    <property type="entry name" value="Sulfatase"/>
</dbReference>
<keyword evidence="2" id="KW-0378">Hydrolase</keyword>
<comment type="similarity">
    <text evidence="1">Belongs to the sulfatase family.</text>
</comment>
<dbReference type="EMBL" id="JBHSMQ010000013">
    <property type="protein sequence ID" value="MFC5457823.1"/>
    <property type="molecule type" value="Genomic_DNA"/>
</dbReference>
<evidence type="ECO:0000256" key="2">
    <source>
        <dbReference type="ARBA" id="ARBA00022801"/>
    </source>
</evidence>
<feature type="region of interest" description="Disordered" evidence="3">
    <location>
        <begin position="427"/>
        <end position="450"/>
    </location>
</feature>
<dbReference type="RefSeq" id="WP_377171547.1">
    <property type="nucleotide sequence ID" value="NZ_JBHSMQ010000013.1"/>
</dbReference>
<evidence type="ECO:0000256" key="4">
    <source>
        <dbReference type="SAM" id="SignalP"/>
    </source>
</evidence>
<evidence type="ECO:0000259" key="5">
    <source>
        <dbReference type="Pfam" id="PF00884"/>
    </source>
</evidence>
<dbReference type="Pfam" id="PF00884">
    <property type="entry name" value="Sulfatase"/>
    <property type="match status" value="1"/>
</dbReference>
<evidence type="ECO:0000313" key="6">
    <source>
        <dbReference type="EMBL" id="MFC5457823.1"/>
    </source>
</evidence>
<dbReference type="CDD" id="cd16027">
    <property type="entry name" value="SGSH"/>
    <property type="match status" value="1"/>
</dbReference>
<dbReference type="Gene3D" id="3.40.720.10">
    <property type="entry name" value="Alkaline Phosphatase, subunit A"/>
    <property type="match status" value="1"/>
</dbReference>
<name>A0ABW0KYK3_9BACT</name>
<reference evidence="7" key="1">
    <citation type="journal article" date="2019" name="Int. J. Syst. Evol. Microbiol.">
        <title>The Global Catalogue of Microorganisms (GCM) 10K type strain sequencing project: providing services to taxonomists for standard genome sequencing and annotation.</title>
        <authorList>
            <consortium name="The Broad Institute Genomics Platform"/>
            <consortium name="The Broad Institute Genome Sequencing Center for Infectious Disease"/>
            <person name="Wu L."/>
            <person name="Ma J."/>
        </authorList>
    </citation>
    <scope>NUCLEOTIDE SEQUENCE [LARGE SCALE GENOMIC DNA]</scope>
    <source>
        <strain evidence="7">CGMCC 4.1469</strain>
    </source>
</reference>
<feature type="signal peptide" evidence="4">
    <location>
        <begin position="1"/>
        <end position="17"/>
    </location>
</feature>
<comment type="caution">
    <text evidence="6">The sequence shown here is derived from an EMBL/GenBank/DDBJ whole genome shotgun (WGS) entry which is preliminary data.</text>
</comment>
<dbReference type="InterPro" id="IPR017850">
    <property type="entry name" value="Alkaline_phosphatase_core_sf"/>
</dbReference>
<protein>
    <submittedName>
        <fullName evidence="6">Sulfatase</fullName>
    </submittedName>
</protein>
<feature type="chain" id="PRO_5045259970" evidence="4">
    <location>
        <begin position="18"/>
        <end position="491"/>
    </location>
</feature>
<accession>A0ABW0KYK3</accession>
<dbReference type="PANTHER" id="PTHR42693:SF53">
    <property type="entry name" value="ENDO-4-O-SULFATASE"/>
    <property type="match status" value="1"/>
</dbReference>
<keyword evidence="7" id="KW-1185">Reference proteome</keyword>
<dbReference type="SUPFAM" id="SSF53649">
    <property type="entry name" value="Alkaline phosphatase-like"/>
    <property type="match status" value="1"/>
</dbReference>
<feature type="domain" description="Sulfatase N-terminal" evidence="5">
    <location>
        <begin position="21"/>
        <end position="293"/>
    </location>
</feature>
<organism evidence="6 7">
    <name type="scientific">Prosthecobacter fluviatilis</name>
    <dbReference type="NCBI Taxonomy" id="445931"/>
    <lineage>
        <taxon>Bacteria</taxon>
        <taxon>Pseudomonadati</taxon>
        <taxon>Verrucomicrobiota</taxon>
        <taxon>Verrucomicrobiia</taxon>
        <taxon>Verrucomicrobiales</taxon>
        <taxon>Verrucomicrobiaceae</taxon>
        <taxon>Prosthecobacter</taxon>
    </lineage>
</organism>
<keyword evidence="4" id="KW-0732">Signal</keyword>
<sequence>MKSVLISLALLTLHTAAAVKPNFVWIIADDMSPDISAYGLQEVSTPNLDRLAAEGRRYTRAYATAPVCSASRSAFILGCYQTTTGLHPHDAENPQPLPAPYQHLPGMLREAGWFVTNAAAPGTVRNGRPVTKAKTHYNFAHDPAKMYDGGDWRKRAPGQPFFAQFQITEPHRPFPIPEQYDEAKLKAIQLPPNYPEHPLVRRDWYAYQRSVEVVDQRVGFILDQLKEEGVLDDTIVMFFADHGRPMPWGKQWLNVEGLQVPLILRGPGVAAGMVEERLVSLIDLAPSMLQLAGLPVPPWMEGKAILGADFPQRSRLFAARDRCGDAMDRIRAVIEPDALFVRNFQPSRSHLNWSGYKEYSYPGMPLLRVLSKEGKLNELQAAWLTPRREALEYYDLKADPQTLHNMAKNPKVADRIASMRSALDTWINTSPDRGAQGDPPTEPPLSEIQRSKRLEYERIWKGRVKKGQPSDAERVAWWEKSYGVPLDARIP</sequence>
<gene>
    <name evidence="6" type="ORF">ACFQDI_23340</name>
</gene>
<dbReference type="InterPro" id="IPR000917">
    <property type="entry name" value="Sulfatase_N"/>
</dbReference>
<evidence type="ECO:0000256" key="3">
    <source>
        <dbReference type="SAM" id="MobiDB-lite"/>
    </source>
</evidence>
<evidence type="ECO:0000256" key="1">
    <source>
        <dbReference type="ARBA" id="ARBA00008779"/>
    </source>
</evidence>
<proteinExistence type="inferred from homology"/>
<dbReference type="PANTHER" id="PTHR42693">
    <property type="entry name" value="ARYLSULFATASE FAMILY MEMBER"/>
    <property type="match status" value="1"/>
</dbReference>
<evidence type="ECO:0000313" key="7">
    <source>
        <dbReference type="Proteomes" id="UP001596052"/>
    </source>
</evidence>
<dbReference type="Proteomes" id="UP001596052">
    <property type="component" value="Unassembled WGS sequence"/>
</dbReference>